<evidence type="ECO:0008006" key="9">
    <source>
        <dbReference type="Google" id="ProtNLM"/>
    </source>
</evidence>
<dbReference type="AlphaFoldDB" id="A0A1J0VSV8"/>
<dbReference type="SUPFAM" id="SSF55785">
    <property type="entry name" value="PYP-like sensor domain (PAS domain)"/>
    <property type="match status" value="1"/>
</dbReference>
<evidence type="ECO:0000313" key="8">
    <source>
        <dbReference type="Proteomes" id="UP000183810"/>
    </source>
</evidence>
<dbReference type="PANTHER" id="PTHR46796">
    <property type="entry name" value="HTH-TYPE TRANSCRIPTIONAL ACTIVATOR RHAS-RELATED"/>
    <property type="match status" value="1"/>
</dbReference>
<keyword evidence="1" id="KW-0805">Transcription regulation</keyword>
<dbReference type="OrthoDB" id="9799345at2"/>
<evidence type="ECO:0000256" key="2">
    <source>
        <dbReference type="ARBA" id="ARBA00023125"/>
    </source>
</evidence>
<gene>
    <name evidence="7" type="ORF">BOX37_15560</name>
</gene>
<dbReference type="InterPro" id="IPR035965">
    <property type="entry name" value="PAS-like_dom_sf"/>
</dbReference>
<organism evidence="7 8">
    <name type="scientific">Nocardia mangyaensis</name>
    <dbReference type="NCBI Taxonomy" id="2213200"/>
    <lineage>
        <taxon>Bacteria</taxon>
        <taxon>Bacillati</taxon>
        <taxon>Actinomycetota</taxon>
        <taxon>Actinomycetes</taxon>
        <taxon>Mycobacteriales</taxon>
        <taxon>Nocardiaceae</taxon>
        <taxon>Nocardia</taxon>
    </lineage>
</organism>
<dbReference type="RefSeq" id="WP_071928313.1">
    <property type="nucleotide sequence ID" value="NZ_CP018082.1"/>
</dbReference>
<dbReference type="InterPro" id="IPR000014">
    <property type="entry name" value="PAS"/>
</dbReference>
<dbReference type="Proteomes" id="UP000183810">
    <property type="component" value="Chromosome"/>
</dbReference>
<dbReference type="Pfam" id="PF13188">
    <property type="entry name" value="PAS_8"/>
    <property type="match status" value="1"/>
</dbReference>
<dbReference type="SMART" id="SM00342">
    <property type="entry name" value="HTH_ARAC"/>
    <property type="match status" value="1"/>
</dbReference>
<feature type="region of interest" description="Disordered" evidence="4">
    <location>
        <begin position="239"/>
        <end position="259"/>
    </location>
</feature>
<dbReference type="Gene3D" id="3.30.450.20">
    <property type="entry name" value="PAS domain"/>
    <property type="match status" value="1"/>
</dbReference>
<dbReference type="GO" id="GO:0043565">
    <property type="term" value="F:sequence-specific DNA binding"/>
    <property type="evidence" value="ECO:0007669"/>
    <property type="project" value="InterPro"/>
</dbReference>
<dbReference type="Pfam" id="PF12833">
    <property type="entry name" value="HTH_18"/>
    <property type="match status" value="1"/>
</dbReference>
<dbReference type="GO" id="GO:0003700">
    <property type="term" value="F:DNA-binding transcription factor activity"/>
    <property type="evidence" value="ECO:0007669"/>
    <property type="project" value="InterPro"/>
</dbReference>
<dbReference type="PROSITE" id="PS50112">
    <property type="entry name" value="PAS"/>
    <property type="match status" value="1"/>
</dbReference>
<evidence type="ECO:0000256" key="1">
    <source>
        <dbReference type="ARBA" id="ARBA00023015"/>
    </source>
</evidence>
<dbReference type="NCBIfam" id="TIGR00229">
    <property type="entry name" value="sensory_box"/>
    <property type="match status" value="1"/>
</dbReference>
<keyword evidence="8" id="KW-1185">Reference proteome</keyword>
<reference evidence="7" key="1">
    <citation type="submission" date="2016-11" db="EMBL/GenBank/DDBJ databases">
        <authorList>
            <person name="Jaros S."/>
            <person name="Januszkiewicz K."/>
            <person name="Wedrychowicz H."/>
        </authorList>
    </citation>
    <scope>NUCLEOTIDE SEQUENCE [LARGE SCALE GENOMIC DNA]</scope>
    <source>
        <strain evidence="7">Y48</strain>
    </source>
</reference>
<name>A0A1J0VSV8_9NOCA</name>
<dbReference type="KEGG" id="nsl:BOX37_15560"/>
<proteinExistence type="predicted"/>
<evidence type="ECO:0000256" key="4">
    <source>
        <dbReference type="SAM" id="MobiDB-lite"/>
    </source>
</evidence>
<dbReference type="Gene3D" id="1.10.10.60">
    <property type="entry name" value="Homeodomain-like"/>
    <property type="match status" value="1"/>
</dbReference>
<protein>
    <recommendedName>
        <fullName evidence="9">AraC family transcriptional regulator</fullName>
    </recommendedName>
</protein>
<evidence type="ECO:0000259" key="6">
    <source>
        <dbReference type="PROSITE" id="PS50112"/>
    </source>
</evidence>
<feature type="domain" description="HTH araC/xylS-type" evidence="5">
    <location>
        <begin position="149"/>
        <end position="246"/>
    </location>
</feature>
<keyword evidence="3" id="KW-0804">Transcription</keyword>
<dbReference type="PROSITE" id="PS01124">
    <property type="entry name" value="HTH_ARAC_FAMILY_2"/>
    <property type="match status" value="1"/>
</dbReference>
<feature type="domain" description="PAS" evidence="6">
    <location>
        <begin position="5"/>
        <end position="46"/>
    </location>
</feature>
<accession>A0A1J0VSV8</accession>
<evidence type="ECO:0000256" key="3">
    <source>
        <dbReference type="ARBA" id="ARBA00023163"/>
    </source>
</evidence>
<evidence type="ECO:0000313" key="7">
    <source>
        <dbReference type="EMBL" id="APE35128.1"/>
    </source>
</evidence>
<dbReference type="InterPro" id="IPR018060">
    <property type="entry name" value="HTH_AraC"/>
</dbReference>
<dbReference type="InterPro" id="IPR050204">
    <property type="entry name" value="AraC_XylS_family_regulators"/>
</dbReference>
<keyword evidence="2" id="KW-0238">DNA-binding</keyword>
<feature type="compositionally biased region" description="Low complexity" evidence="4">
    <location>
        <begin position="245"/>
        <end position="259"/>
    </location>
</feature>
<dbReference type="CDD" id="cd00130">
    <property type="entry name" value="PAS"/>
    <property type="match status" value="1"/>
</dbReference>
<dbReference type="EMBL" id="CP018082">
    <property type="protein sequence ID" value="APE35128.1"/>
    <property type="molecule type" value="Genomic_DNA"/>
</dbReference>
<evidence type="ECO:0000259" key="5">
    <source>
        <dbReference type="PROSITE" id="PS01124"/>
    </source>
</evidence>
<sequence>MSTAAIAVARQVIGSMDQAAWVIDPGGRIVMINRSALSALGYRTDDDVVGSCSHAAFHHHHIDGEPYEPSSCPILHATRRPLRYRGGTEWMIRRTGTALPVSWSASELQLDAAKLMLVTLTVLDRLDDEPFTHAVRERASALERRALYEKACDLIAVQAGDPELAPNAIAHQLHVSLRHLQTAFAEAGTSPARSIRVARLSRAANLLEAGLTVTEVVGQSGFADPSTFRRAFRRHYGTPPTALRTTTVSGSAGTGAAAR</sequence>
<dbReference type="SUPFAM" id="SSF46689">
    <property type="entry name" value="Homeodomain-like"/>
    <property type="match status" value="1"/>
</dbReference>
<dbReference type="InterPro" id="IPR009057">
    <property type="entry name" value="Homeodomain-like_sf"/>
</dbReference>